<dbReference type="AlphaFoldDB" id="A0A8X6X2Q0"/>
<dbReference type="Proteomes" id="UP000886998">
    <property type="component" value="Unassembled WGS sequence"/>
</dbReference>
<dbReference type="InterPro" id="IPR052584">
    <property type="entry name" value="U2_snRNP_Complex_Component"/>
</dbReference>
<organism evidence="2 3">
    <name type="scientific">Trichonephila inaurata madagascariensis</name>
    <dbReference type="NCBI Taxonomy" id="2747483"/>
    <lineage>
        <taxon>Eukaryota</taxon>
        <taxon>Metazoa</taxon>
        <taxon>Ecdysozoa</taxon>
        <taxon>Arthropoda</taxon>
        <taxon>Chelicerata</taxon>
        <taxon>Arachnida</taxon>
        <taxon>Araneae</taxon>
        <taxon>Araneomorphae</taxon>
        <taxon>Entelegynae</taxon>
        <taxon>Araneoidea</taxon>
        <taxon>Nephilidae</taxon>
        <taxon>Trichonephila</taxon>
        <taxon>Trichonephila inaurata</taxon>
    </lineage>
</organism>
<comment type="caution">
    <text evidence="2">The sequence shown here is derived from an EMBL/GenBank/DDBJ whole genome shotgun (WGS) entry which is preliminary data.</text>
</comment>
<dbReference type="PANTHER" id="PTHR12785">
    <property type="entry name" value="SPLICING FACTOR 3B"/>
    <property type="match status" value="1"/>
</dbReference>
<dbReference type="EMBL" id="BMAV01004459">
    <property type="protein sequence ID" value="GFY44886.1"/>
    <property type="molecule type" value="Genomic_DNA"/>
</dbReference>
<keyword evidence="3" id="KW-1185">Reference proteome</keyword>
<name>A0A8X6X2Q0_9ARAC</name>
<proteinExistence type="predicted"/>
<evidence type="ECO:0000259" key="1">
    <source>
        <dbReference type="Pfam" id="PF04037"/>
    </source>
</evidence>
<dbReference type="OrthoDB" id="10260794at2759"/>
<accession>A0A8X6X2Q0</accession>
<dbReference type="InterPro" id="IPR007180">
    <property type="entry name" value="DUF382"/>
</dbReference>
<dbReference type="PANTHER" id="PTHR12785:SF6">
    <property type="entry name" value="SPLICING FACTOR 3B SUBUNIT 2"/>
    <property type="match status" value="1"/>
</dbReference>
<dbReference type="Pfam" id="PF04037">
    <property type="entry name" value="DUF382"/>
    <property type="match status" value="1"/>
</dbReference>
<reference evidence="2" key="1">
    <citation type="submission" date="2020-08" db="EMBL/GenBank/DDBJ databases">
        <title>Multicomponent nature underlies the extraordinary mechanical properties of spider dragline silk.</title>
        <authorList>
            <person name="Kono N."/>
            <person name="Nakamura H."/>
            <person name="Mori M."/>
            <person name="Yoshida Y."/>
            <person name="Ohtoshi R."/>
            <person name="Malay A.D."/>
            <person name="Moran D.A.P."/>
            <person name="Tomita M."/>
            <person name="Numata K."/>
            <person name="Arakawa K."/>
        </authorList>
    </citation>
    <scope>NUCLEOTIDE SEQUENCE</scope>
</reference>
<evidence type="ECO:0000313" key="3">
    <source>
        <dbReference type="Proteomes" id="UP000886998"/>
    </source>
</evidence>
<dbReference type="GO" id="GO:0005689">
    <property type="term" value="C:U12-type spliceosomal complex"/>
    <property type="evidence" value="ECO:0007669"/>
    <property type="project" value="TreeGrafter"/>
</dbReference>
<gene>
    <name evidence="2" type="primary">NCL1_30863</name>
    <name evidence="2" type="ORF">TNIN_261451</name>
</gene>
<evidence type="ECO:0000313" key="2">
    <source>
        <dbReference type="EMBL" id="GFY44886.1"/>
    </source>
</evidence>
<sequence length="148" mass="17502">MTVAKLQQTVGLKVSSNRALIPQHWRFRRECSQDKSGIGKLAWKLTGFIKRDGIMKMRRSSRERENQKSRKRVRFKLRTHNFSRNGKVRGKTRPLDIKVGDPAWMEKRREYLRELDTRKWTFASVPPPNRHFKSGLCGEIKILLLKLD</sequence>
<feature type="domain" description="DUF382" evidence="1">
    <location>
        <begin position="9"/>
        <end position="77"/>
    </location>
</feature>
<protein>
    <recommendedName>
        <fullName evidence="1">DUF382 domain-containing protein</fullName>
    </recommendedName>
</protein>